<dbReference type="AlphaFoldDB" id="A0A448WG70"/>
<organism evidence="1 2">
    <name type="scientific">Protopolystoma xenopodis</name>
    <dbReference type="NCBI Taxonomy" id="117903"/>
    <lineage>
        <taxon>Eukaryota</taxon>
        <taxon>Metazoa</taxon>
        <taxon>Spiralia</taxon>
        <taxon>Lophotrochozoa</taxon>
        <taxon>Platyhelminthes</taxon>
        <taxon>Monogenea</taxon>
        <taxon>Polyopisthocotylea</taxon>
        <taxon>Polystomatidea</taxon>
        <taxon>Polystomatidae</taxon>
        <taxon>Protopolystoma</taxon>
    </lineage>
</organism>
<protein>
    <submittedName>
        <fullName evidence="1">Uncharacterized protein</fullName>
    </submittedName>
</protein>
<gene>
    <name evidence="1" type="ORF">PXEA_LOCUS4343</name>
</gene>
<name>A0A448WG70_9PLAT</name>
<proteinExistence type="predicted"/>
<sequence length="165" mass="18734">MTIRNAPVKRPRLPEAAREQFSNHCDMEKGLAFFVIHICPVTQLRRGNVTEWLTCQVHILDGRGSTLVFGIEPEQRKKVVLEELISHGPMDATVRLKCTLETITDEPGERSISIKFPDNISCFDNVAFYDHLIAMTSMKADTLLIRFITSDTVLLIYSDPRNRCG</sequence>
<dbReference type="Proteomes" id="UP000784294">
    <property type="component" value="Unassembled WGS sequence"/>
</dbReference>
<dbReference type="EMBL" id="CAAALY010010257">
    <property type="protein sequence ID" value="VEL10903.1"/>
    <property type="molecule type" value="Genomic_DNA"/>
</dbReference>
<reference evidence="1" key="1">
    <citation type="submission" date="2018-11" db="EMBL/GenBank/DDBJ databases">
        <authorList>
            <consortium name="Pathogen Informatics"/>
        </authorList>
    </citation>
    <scope>NUCLEOTIDE SEQUENCE</scope>
</reference>
<evidence type="ECO:0000313" key="1">
    <source>
        <dbReference type="EMBL" id="VEL10903.1"/>
    </source>
</evidence>
<accession>A0A448WG70</accession>
<comment type="caution">
    <text evidence="1">The sequence shown here is derived from an EMBL/GenBank/DDBJ whole genome shotgun (WGS) entry which is preliminary data.</text>
</comment>
<keyword evidence="2" id="KW-1185">Reference proteome</keyword>
<evidence type="ECO:0000313" key="2">
    <source>
        <dbReference type="Proteomes" id="UP000784294"/>
    </source>
</evidence>